<accession>A0A7L9SS06</accession>
<dbReference type="Proteomes" id="UP000593943">
    <property type="component" value="Chromosome"/>
</dbReference>
<evidence type="ECO:0000313" key="2">
    <source>
        <dbReference type="Proteomes" id="UP000593943"/>
    </source>
</evidence>
<sequence>MAMNSIPFIIAEGDAVARRKAYAATLRFISQDTHKRGQNNTNHIPLGQHAQRRNPSCFFDGFLYTFLFVRE</sequence>
<dbReference type="KEGG" id="beu:BE0216_09345"/>
<name>A0A7L9SS06_9BIFI</name>
<organism evidence="1 2">
    <name type="scientific">Bifidobacterium eulemuris</name>
    <dbReference type="NCBI Taxonomy" id="1765219"/>
    <lineage>
        <taxon>Bacteria</taxon>
        <taxon>Bacillati</taxon>
        <taxon>Actinomycetota</taxon>
        <taxon>Actinomycetes</taxon>
        <taxon>Bifidobacteriales</taxon>
        <taxon>Bifidobacteriaceae</taxon>
        <taxon>Bifidobacterium</taxon>
    </lineage>
</organism>
<evidence type="ECO:0000313" key="1">
    <source>
        <dbReference type="EMBL" id="QOL32616.1"/>
    </source>
</evidence>
<reference evidence="1 2" key="1">
    <citation type="submission" date="2020-10" db="EMBL/GenBank/DDBJ databases">
        <title>Genome sequencing of Bifidobacterium eulemuris_DSMZ_100216.</title>
        <authorList>
            <person name="Kim J."/>
        </authorList>
    </citation>
    <scope>NUCLEOTIDE SEQUENCE [LARGE SCALE GENOMIC DNA]</scope>
    <source>
        <strain evidence="1 2">DSM 100216</strain>
    </source>
</reference>
<dbReference type="AlphaFoldDB" id="A0A7L9SS06"/>
<dbReference type="EMBL" id="CP062938">
    <property type="protein sequence ID" value="QOL32616.1"/>
    <property type="molecule type" value="Genomic_DNA"/>
</dbReference>
<gene>
    <name evidence="1" type="ORF">BE0216_09345</name>
</gene>
<protein>
    <submittedName>
        <fullName evidence="1">Uncharacterized protein</fullName>
    </submittedName>
</protein>
<proteinExistence type="predicted"/>
<keyword evidence="2" id="KW-1185">Reference proteome</keyword>
<dbReference type="RefSeq" id="WP_143249323.1">
    <property type="nucleotide sequence ID" value="NZ_CP062938.1"/>
</dbReference>